<proteinExistence type="predicted"/>
<keyword evidence="6" id="KW-0539">Nucleus</keyword>
<keyword evidence="5" id="KW-0804">Transcription</keyword>
<dbReference type="AlphaFoldDB" id="A0A364L9J9"/>
<evidence type="ECO:0000256" key="4">
    <source>
        <dbReference type="ARBA" id="ARBA00023125"/>
    </source>
</evidence>
<keyword evidence="4" id="KW-0238">DNA-binding</keyword>
<dbReference type="InterPro" id="IPR052360">
    <property type="entry name" value="Transcr_Regulatory_Proteins"/>
</dbReference>
<dbReference type="STRING" id="1196081.A0A364L9J9"/>
<dbReference type="PANTHER" id="PTHR36206">
    <property type="entry name" value="ASPERCRYPTIN BIOSYNTHESIS CLUSTER-SPECIFIC TRANSCRIPTION REGULATOR ATNN-RELATED"/>
    <property type="match status" value="1"/>
</dbReference>
<evidence type="ECO:0000313" key="8">
    <source>
        <dbReference type="Proteomes" id="UP000249363"/>
    </source>
</evidence>
<evidence type="ECO:0000256" key="5">
    <source>
        <dbReference type="ARBA" id="ARBA00023163"/>
    </source>
</evidence>
<dbReference type="RefSeq" id="XP_040736973.1">
    <property type="nucleotide sequence ID" value="XM_040881280.1"/>
</dbReference>
<keyword evidence="1" id="KW-0479">Metal-binding</keyword>
<dbReference type="InterPro" id="IPR021858">
    <property type="entry name" value="Fun_TF"/>
</dbReference>
<dbReference type="Proteomes" id="UP000249363">
    <property type="component" value="Unassembled WGS sequence"/>
</dbReference>
<evidence type="ECO:0000256" key="3">
    <source>
        <dbReference type="ARBA" id="ARBA00023015"/>
    </source>
</evidence>
<gene>
    <name evidence="7" type="ORF">BHQ10_008471</name>
</gene>
<keyword evidence="8" id="KW-1185">Reference proteome</keyword>
<evidence type="ECO:0000256" key="2">
    <source>
        <dbReference type="ARBA" id="ARBA00022833"/>
    </source>
</evidence>
<name>A0A364L9J9_TALAM</name>
<dbReference type="GO" id="GO:0003677">
    <property type="term" value="F:DNA binding"/>
    <property type="evidence" value="ECO:0007669"/>
    <property type="project" value="UniProtKB-KW"/>
</dbReference>
<keyword evidence="2" id="KW-0862">Zinc</keyword>
<dbReference type="GeneID" id="63797685"/>
<accession>A0A364L9J9</accession>
<reference evidence="7 8" key="1">
    <citation type="journal article" date="2017" name="Biotechnol. Biofuels">
        <title>Differential beta-glucosidase expression as a function of carbon source availability in Talaromyces amestolkiae: a genomic and proteomic approach.</title>
        <authorList>
            <person name="de Eugenio L.I."/>
            <person name="Mendez-Liter J.A."/>
            <person name="Nieto-Dominguez M."/>
            <person name="Alonso L."/>
            <person name="Gil-Munoz J."/>
            <person name="Barriuso J."/>
            <person name="Prieto A."/>
            <person name="Martinez M.J."/>
        </authorList>
    </citation>
    <scope>NUCLEOTIDE SEQUENCE [LARGE SCALE GENOMIC DNA]</scope>
    <source>
        <strain evidence="7 8">CIB</strain>
    </source>
</reference>
<evidence type="ECO:0000256" key="1">
    <source>
        <dbReference type="ARBA" id="ARBA00022723"/>
    </source>
</evidence>
<sequence>MSKNPSHPLLRRTSPVQKMYQRYFEYYFHHAAPSLSGTLDHSFWGVYVLQLCRSEPAIWDGLISLSALFERPPVNNASNPTALLNSPVEVRHEYHHDALAWYSRSLAGLRRRISGGGRVVDVDVVLVGTIIYIAIEFLQANYKAVMGLYTRGMQLIAGNVAAESGLEVAVKAMFRRLRTQILIFSSVPMSEDIPDHPALNERFESIDSARNTLFELISDMKQLLLAIKSYRAQTGSTHIPSSHQLTAKQAELEQQLHNWYNAFTTLSPPPKTGVRDPTTLILLMNHTAILLETRICLSASESAYDSQNNEFEKILKYAYSLSSWPSSPPSASTHRKRQPFSFDLSTFLPLFITALKCRDPALRRKALCLLSGGDSSTTTGAAVVTAVQGLFLSRPAAQLIAIIVGLEERSDLFLPASASVTTTPLNPGQETDEVPSLENIVKSILSQNGCIPKDEHRICDFWISSSSEAAPPELLYLSAQGKRRIDAVKNSKGGEVWLYYRRFTCLEAPVSYDGHAEEGGRKMGYVTRRIRLKISDFNVT</sequence>
<dbReference type="GO" id="GO:0046872">
    <property type="term" value="F:metal ion binding"/>
    <property type="evidence" value="ECO:0007669"/>
    <property type="project" value="UniProtKB-KW"/>
</dbReference>
<dbReference type="OrthoDB" id="4223097at2759"/>
<comment type="caution">
    <text evidence="7">The sequence shown here is derived from an EMBL/GenBank/DDBJ whole genome shotgun (WGS) entry which is preliminary data.</text>
</comment>
<keyword evidence="3" id="KW-0805">Transcription regulation</keyword>
<dbReference type="Pfam" id="PF11951">
    <property type="entry name" value="Fungal_trans_2"/>
    <property type="match status" value="1"/>
</dbReference>
<organism evidence="7 8">
    <name type="scientific">Talaromyces amestolkiae</name>
    <dbReference type="NCBI Taxonomy" id="1196081"/>
    <lineage>
        <taxon>Eukaryota</taxon>
        <taxon>Fungi</taxon>
        <taxon>Dikarya</taxon>
        <taxon>Ascomycota</taxon>
        <taxon>Pezizomycotina</taxon>
        <taxon>Eurotiomycetes</taxon>
        <taxon>Eurotiomycetidae</taxon>
        <taxon>Eurotiales</taxon>
        <taxon>Trichocomaceae</taxon>
        <taxon>Talaromyces</taxon>
        <taxon>Talaromyces sect. Talaromyces</taxon>
    </lineage>
</organism>
<dbReference type="EMBL" id="MIKG01000019">
    <property type="protein sequence ID" value="RAO72459.1"/>
    <property type="molecule type" value="Genomic_DNA"/>
</dbReference>
<evidence type="ECO:0000256" key="6">
    <source>
        <dbReference type="ARBA" id="ARBA00023242"/>
    </source>
</evidence>
<protein>
    <submittedName>
        <fullName evidence="7">Uncharacterized protein</fullName>
    </submittedName>
</protein>
<evidence type="ECO:0000313" key="7">
    <source>
        <dbReference type="EMBL" id="RAO72459.1"/>
    </source>
</evidence>
<dbReference type="PANTHER" id="PTHR36206:SF14">
    <property type="entry name" value="ZN(2)-C6 FUNGAL-TYPE DOMAIN-CONTAINING PROTEIN-RELATED"/>
    <property type="match status" value="1"/>
</dbReference>